<dbReference type="PANTHER" id="PTHR14969:SF13">
    <property type="entry name" value="AT30094P"/>
    <property type="match status" value="1"/>
</dbReference>
<feature type="transmembrane region" description="Helical" evidence="1">
    <location>
        <begin position="139"/>
        <end position="158"/>
    </location>
</feature>
<dbReference type="InterPro" id="IPR000326">
    <property type="entry name" value="PAP2/HPO"/>
</dbReference>
<feature type="domain" description="Phosphatidic acid phosphatase type 2/haloperoxidase" evidence="2">
    <location>
        <begin position="97"/>
        <end position="207"/>
    </location>
</feature>
<keyword evidence="1" id="KW-0812">Transmembrane</keyword>
<dbReference type="HOGENOM" id="CLU_072573_2_1_11"/>
<name>E4N5F4_KITSK</name>
<feature type="transmembrane region" description="Helical" evidence="1">
    <location>
        <begin position="91"/>
        <end position="109"/>
    </location>
</feature>
<dbReference type="InterPro" id="IPR036938">
    <property type="entry name" value="PAP2/HPO_sf"/>
</dbReference>
<evidence type="ECO:0000313" key="3">
    <source>
        <dbReference type="EMBL" id="BAJ26435.1"/>
    </source>
</evidence>
<dbReference type="STRING" id="452652.KSE_05920"/>
<dbReference type="InterPro" id="IPR006311">
    <property type="entry name" value="TAT_signal"/>
</dbReference>
<dbReference type="PANTHER" id="PTHR14969">
    <property type="entry name" value="SPHINGOSINE-1-PHOSPHATE PHOSPHOHYDROLASE"/>
    <property type="match status" value="1"/>
</dbReference>
<keyword evidence="1" id="KW-0472">Membrane</keyword>
<keyword evidence="1" id="KW-1133">Transmembrane helix</keyword>
<reference evidence="3 4" key="1">
    <citation type="journal article" date="2010" name="DNA Res.">
        <title>Genome sequence of Kitasatospora setae NBRC 14216T: an evolutionary snapshot of the family Streptomycetaceae.</title>
        <authorList>
            <person name="Ichikawa N."/>
            <person name="Oguchi A."/>
            <person name="Ikeda H."/>
            <person name="Ishikawa J."/>
            <person name="Kitani S."/>
            <person name="Watanabe Y."/>
            <person name="Nakamura S."/>
            <person name="Katano Y."/>
            <person name="Kishi E."/>
            <person name="Sasagawa M."/>
            <person name="Ankai A."/>
            <person name="Fukui S."/>
            <person name="Hashimoto Y."/>
            <person name="Kamata S."/>
            <person name="Otoguro M."/>
            <person name="Tanikawa S."/>
            <person name="Nihira T."/>
            <person name="Horinouchi S."/>
            <person name="Ohnishi Y."/>
            <person name="Hayakawa M."/>
            <person name="Kuzuyama T."/>
            <person name="Arisawa A."/>
            <person name="Nomoto F."/>
            <person name="Miura H."/>
            <person name="Takahashi Y."/>
            <person name="Fujita N."/>
        </authorList>
    </citation>
    <scope>NUCLEOTIDE SEQUENCE [LARGE SCALE GENOMIC DNA]</scope>
    <source>
        <strain evidence="4">ATCC 33774 / DSM 43861 / JCM 3304 / KCC A-0304 / NBRC 14216 / KM-6054</strain>
    </source>
</reference>
<dbReference type="KEGG" id="ksk:KSE_05920"/>
<dbReference type="Gene3D" id="1.20.144.10">
    <property type="entry name" value="Phosphatidic acid phosphatase type 2/haloperoxidase"/>
    <property type="match status" value="1"/>
</dbReference>
<sequence>MSTTLPRRPAVLASACGGAFALLAAAVAVHGWAPFGFEAAAVRWGAAHRPGWARSTALAVTALGTDVFPYLLALAAGALSVRARRPGTARRVAVVLLAPLVWLLAGQLLRQGLMRAFARPRPPVGYWAFEANGLSFPSGHAFTAALSAGLLAVAVALARPTATRTAAAVAALFTAVIGFTRVFLGVHWPLDVLGGWLLAATWLALGLCLLPRLPSGTAAPTEPATPA</sequence>
<dbReference type="PATRIC" id="fig|452652.3.peg.585"/>
<keyword evidence="4" id="KW-1185">Reference proteome</keyword>
<evidence type="ECO:0000313" key="4">
    <source>
        <dbReference type="Proteomes" id="UP000007076"/>
    </source>
</evidence>
<evidence type="ECO:0000259" key="2">
    <source>
        <dbReference type="SMART" id="SM00014"/>
    </source>
</evidence>
<dbReference type="PROSITE" id="PS51318">
    <property type="entry name" value="TAT"/>
    <property type="match status" value="1"/>
</dbReference>
<dbReference type="SMART" id="SM00014">
    <property type="entry name" value="acidPPc"/>
    <property type="match status" value="1"/>
</dbReference>
<dbReference type="AlphaFoldDB" id="E4N5F4"/>
<accession>E4N5F4</accession>
<dbReference type="SUPFAM" id="SSF48317">
    <property type="entry name" value="Acid phosphatase/Vanadium-dependent haloperoxidase"/>
    <property type="match status" value="1"/>
</dbReference>
<dbReference type="EMBL" id="AP010968">
    <property type="protein sequence ID" value="BAJ26435.1"/>
    <property type="molecule type" value="Genomic_DNA"/>
</dbReference>
<feature type="transmembrane region" description="Helical" evidence="1">
    <location>
        <begin position="192"/>
        <end position="210"/>
    </location>
</feature>
<organism evidence="3 4">
    <name type="scientific">Kitasatospora setae (strain ATCC 33774 / DSM 43861 / JCM 3304 / KCC A-0304 / NBRC 14216 / KM-6054)</name>
    <name type="common">Streptomyces setae</name>
    <dbReference type="NCBI Taxonomy" id="452652"/>
    <lineage>
        <taxon>Bacteria</taxon>
        <taxon>Bacillati</taxon>
        <taxon>Actinomycetota</taxon>
        <taxon>Actinomycetes</taxon>
        <taxon>Kitasatosporales</taxon>
        <taxon>Streptomycetaceae</taxon>
        <taxon>Kitasatospora</taxon>
    </lineage>
</organism>
<gene>
    <name evidence="3" type="ordered locus">KSE_05920</name>
</gene>
<dbReference type="eggNOG" id="COG0671">
    <property type="taxonomic scope" value="Bacteria"/>
</dbReference>
<evidence type="ECO:0000256" key="1">
    <source>
        <dbReference type="SAM" id="Phobius"/>
    </source>
</evidence>
<protein>
    <recommendedName>
        <fullName evidence="2">Phosphatidic acid phosphatase type 2/haloperoxidase domain-containing protein</fullName>
    </recommendedName>
</protein>
<dbReference type="Proteomes" id="UP000007076">
    <property type="component" value="Chromosome"/>
</dbReference>
<feature type="transmembrane region" description="Helical" evidence="1">
    <location>
        <begin position="52"/>
        <end position="79"/>
    </location>
</feature>
<dbReference type="RefSeq" id="WP_014133754.1">
    <property type="nucleotide sequence ID" value="NC_016109.1"/>
</dbReference>
<feature type="transmembrane region" description="Helical" evidence="1">
    <location>
        <begin position="165"/>
        <end position="186"/>
    </location>
</feature>
<dbReference type="Pfam" id="PF01569">
    <property type="entry name" value="PAP2"/>
    <property type="match status" value="1"/>
</dbReference>
<proteinExistence type="predicted"/>